<name>A0ABP0TKZ2_9BRYO</name>
<accession>A0ABP0TKZ2</accession>
<dbReference type="EMBL" id="OZ019904">
    <property type="protein sequence ID" value="CAK9199273.1"/>
    <property type="molecule type" value="Genomic_DNA"/>
</dbReference>
<evidence type="ECO:0000313" key="3">
    <source>
        <dbReference type="Proteomes" id="UP001497512"/>
    </source>
</evidence>
<dbReference type="Proteomes" id="UP001497512">
    <property type="component" value="Chromosome 12"/>
</dbReference>
<feature type="compositionally biased region" description="Basic and acidic residues" evidence="1">
    <location>
        <begin position="31"/>
        <end position="59"/>
    </location>
</feature>
<feature type="compositionally biased region" description="Basic residues" evidence="1">
    <location>
        <begin position="18"/>
        <end position="30"/>
    </location>
</feature>
<protein>
    <submittedName>
        <fullName evidence="2">Uncharacterized protein</fullName>
    </submittedName>
</protein>
<sequence length="158" mass="18441">MVKNGRQKSSNHSSASSNRRRRRRRRRQKNRSGEKDGEKDGEHERRDERDERRERERERARKRAERRQWRARNAKRTLFLHSNSGGGGGVLHATHLPSLPCCVFMFPSFPPKFPPRSHSFPLVPLPPHPRFPSLVPSSFFSSVDSCSVSFSSSFSYYF</sequence>
<reference evidence="2" key="1">
    <citation type="submission" date="2024-02" db="EMBL/GenBank/DDBJ databases">
        <authorList>
            <consortium name="ELIXIR-Norway"/>
            <consortium name="Elixir Norway"/>
        </authorList>
    </citation>
    <scope>NUCLEOTIDE SEQUENCE</scope>
</reference>
<organism evidence="2 3">
    <name type="scientific">Sphagnum troendelagicum</name>
    <dbReference type="NCBI Taxonomy" id="128251"/>
    <lineage>
        <taxon>Eukaryota</taxon>
        <taxon>Viridiplantae</taxon>
        <taxon>Streptophyta</taxon>
        <taxon>Embryophyta</taxon>
        <taxon>Bryophyta</taxon>
        <taxon>Sphagnophytina</taxon>
        <taxon>Sphagnopsida</taxon>
        <taxon>Sphagnales</taxon>
        <taxon>Sphagnaceae</taxon>
        <taxon>Sphagnum</taxon>
    </lineage>
</organism>
<feature type="compositionally biased region" description="Basic residues" evidence="1">
    <location>
        <begin position="60"/>
        <end position="75"/>
    </location>
</feature>
<keyword evidence="3" id="KW-1185">Reference proteome</keyword>
<proteinExistence type="predicted"/>
<feature type="region of interest" description="Disordered" evidence="1">
    <location>
        <begin position="1"/>
        <end position="84"/>
    </location>
</feature>
<gene>
    <name evidence="2" type="ORF">CSSPTR1EN2_LOCUS4854</name>
</gene>
<evidence type="ECO:0000256" key="1">
    <source>
        <dbReference type="SAM" id="MobiDB-lite"/>
    </source>
</evidence>
<evidence type="ECO:0000313" key="2">
    <source>
        <dbReference type="EMBL" id="CAK9199273.1"/>
    </source>
</evidence>
<feature type="compositionally biased region" description="Low complexity" evidence="1">
    <location>
        <begin position="7"/>
        <end position="17"/>
    </location>
</feature>